<dbReference type="Pfam" id="PF05199">
    <property type="entry name" value="GMC_oxred_C"/>
    <property type="match status" value="1"/>
</dbReference>
<feature type="region of interest" description="Disordered" evidence="5">
    <location>
        <begin position="1015"/>
        <end position="1037"/>
    </location>
</feature>
<evidence type="ECO:0000256" key="3">
    <source>
        <dbReference type="ARBA" id="ARBA00022630"/>
    </source>
</evidence>
<reference evidence="7 8" key="1">
    <citation type="journal article" date="2014" name="Mol. Plant">
        <title>Chromosome Scale Genome Assembly and Transcriptome Profiling of Nannochloropsis gaditana in Nitrogen Depletion.</title>
        <authorList>
            <person name="Corteggiani Carpinelli E."/>
            <person name="Telatin A."/>
            <person name="Vitulo N."/>
            <person name="Forcato C."/>
            <person name="D'Angelo M."/>
            <person name="Schiavon R."/>
            <person name="Vezzi A."/>
            <person name="Giacometti G.M."/>
            <person name="Morosinotto T."/>
            <person name="Valle G."/>
        </authorList>
    </citation>
    <scope>NUCLEOTIDE SEQUENCE [LARGE SCALE GENOMIC DNA]</scope>
    <source>
        <strain evidence="7 8">B-31</strain>
    </source>
</reference>
<feature type="region of interest" description="Disordered" evidence="5">
    <location>
        <begin position="1070"/>
        <end position="1149"/>
    </location>
</feature>
<name>W7TN63_9STRA</name>
<evidence type="ECO:0000256" key="1">
    <source>
        <dbReference type="ARBA" id="ARBA00001974"/>
    </source>
</evidence>
<feature type="compositionally biased region" description="Low complexity" evidence="5">
    <location>
        <begin position="1093"/>
        <end position="1105"/>
    </location>
</feature>
<gene>
    <name evidence="7" type="ORF">Naga_100099g13</name>
</gene>
<accession>W7TN63</accession>
<sequence length="1265" mass="138839">MSSNGYLRAYHLLIALLISANAFLITPPRLSKTTIGLQSFVTANYGVRRAISLRGGLQSVSMKAPAAVASSTYDYIIVGGGIGGCVLANRLTESGRFKVLLLEAGKSAERNPYVNIPAGVVRLFKSALDWQFESAPERHLDGKEVYLVRGKAMGGSSAVNVMLVHRGSASDYAKWEAEGAQGWGPEEALRYFKKMEDNLVGGEGRWHGQGGMYPVDDVKYQNPLSKRFLQACEEYGWRANPDFNDWSHPQDGYGSFKVAQKHGKRVTAASGYLNKAVRRRPNLDILSEALVTRVLLEGEGDVKAVGVEFTGKDGKTHQVRTTGKAGEVLLAGGAVNSPQLLMLSGIGPEADLQAVGIATKVNRPGVGENLQDHPAVTIAHNITRPISLCDDLFLFHTPVPKPHQVLRWTLTGSGPLTTPGCDHGAFLKTREDLQEPNVQFRFIAGRGSDPDGVRSYIMGGSARPLSGLTLQVVNIRPKSKGKLTLASKDPLKKPRIEVRYLSAAEDLQALRTGMRIGRDLIKQRAFADILDEEVFPGPAAQTDEELDAYIRDSLHTANALVGTCKMGSVEDRNAVVDPECRVIGVGGLRVVDASVMPVIPGGQTGSGTTMLAEKAADLVRAHAGDLVEMGVQDEERKGGWFNGLLGRKQKVATEKERGERGKSERFVSEVIRHMGRVFVQVSRARRAQTCMRVGKGLDRERQLECAMRKELTIALFYAMLFTMRHSGFLSTTGRASYKDLGYLTGSCRAHPCTSPSSLCLFPEKPFMKLSPALAVVGFCFNSINVQGFLLSNLAGRSLKHPVPQKGLYSRIEYDAREPRLDEFGLPLDPADLMEKPRVPLKDRVYHIIDMTNDWVDAVSRGRREEETRRIIQRRRAAAKAMAIKDKVLISLDYVFHPVKAWRTFVADPLEARHQRQLRQQAEKRARLERYLQRYNTVKNRFHDTLDLLESTTRTSVKVAKSVSSAVVGAPGTVTRTVKEVKSQAQGTAEAVAKVSSSVSSVVSKITSVIRKEDGALAGAKGKKDPRSEDEGKADPVKVREIWETKEQTAIRTIWEADELVTPVTPPATAMASTVSVSEPQDENEASISQGAAPSPSTSSPSSPEPVTRLSFRARVEADEKERFGSRRLKISGNVPPTASPTRGASSLPLDTLSSSATQTFERSKVGPPIRTSKARCIGKCVHNGWKGICEEWFVHISFPTYAVSIVRPPMHVHNFKVICCVLAVRHARRKKEMSTALSTHLIYLLLKTVKMLQDLPQLRRKGKTN</sequence>
<dbReference type="GO" id="GO:0016020">
    <property type="term" value="C:membrane"/>
    <property type="evidence" value="ECO:0007669"/>
    <property type="project" value="TreeGrafter"/>
</dbReference>
<evidence type="ECO:0000313" key="8">
    <source>
        <dbReference type="Proteomes" id="UP000019335"/>
    </source>
</evidence>
<dbReference type="Gene3D" id="3.50.50.60">
    <property type="entry name" value="FAD/NAD(P)-binding domain"/>
    <property type="match status" value="1"/>
</dbReference>
<evidence type="ECO:0000256" key="2">
    <source>
        <dbReference type="ARBA" id="ARBA00010790"/>
    </source>
</evidence>
<comment type="similarity">
    <text evidence="2">Belongs to the GMC oxidoreductase family.</text>
</comment>
<dbReference type="Pfam" id="PF00732">
    <property type="entry name" value="GMC_oxred_N"/>
    <property type="match status" value="1"/>
</dbReference>
<evidence type="ECO:0000256" key="5">
    <source>
        <dbReference type="SAM" id="MobiDB-lite"/>
    </source>
</evidence>
<dbReference type="Proteomes" id="UP000019335">
    <property type="component" value="Chromosome 6"/>
</dbReference>
<dbReference type="EMBL" id="AZIL01000433">
    <property type="protein sequence ID" value="EWM27492.1"/>
    <property type="molecule type" value="Genomic_DNA"/>
</dbReference>
<keyword evidence="8" id="KW-1185">Reference proteome</keyword>
<dbReference type="InterPro" id="IPR012132">
    <property type="entry name" value="GMC_OxRdtase"/>
</dbReference>
<feature type="compositionally biased region" description="Basic and acidic residues" evidence="5">
    <location>
        <begin position="1021"/>
        <end position="1037"/>
    </location>
</feature>
<dbReference type="PANTHER" id="PTHR11552:SF147">
    <property type="entry name" value="CHOLINE DEHYDROGENASE, MITOCHONDRIAL"/>
    <property type="match status" value="1"/>
</dbReference>
<comment type="cofactor">
    <cofactor evidence="1">
        <name>FAD</name>
        <dbReference type="ChEBI" id="CHEBI:57692"/>
    </cofactor>
</comment>
<feature type="compositionally biased region" description="Basic and acidic residues" evidence="5">
    <location>
        <begin position="1113"/>
        <end position="1124"/>
    </location>
</feature>
<dbReference type="SUPFAM" id="SSF51905">
    <property type="entry name" value="FAD/NAD(P)-binding domain"/>
    <property type="match status" value="1"/>
</dbReference>
<evidence type="ECO:0000259" key="6">
    <source>
        <dbReference type="PROSITE" id="PS00624"/>
    </source>
</evidence>
<dbReference type="InterPro" id="IPR036188">
    <property type="entry name" value="FAD/NAD-bd_sf"/>
</dbReference>
<feature type="compositionally biased region" description="Polar residues" evidence="5">
    <location>
        <begin position="1134"/>
        <end position="1144"/>
    </location>
</feature>
<dbReference type="Gene3D" id="3.30.560.10">
    <property type="entry name" value="Glucose Oxidase, domain 3"/>
    <property type="match status" value="1"/>
</dbReference>
<protein>
    <submittedName>
        <fullName evidence="7">Choline dehydrogenase</fullName>
    </submittedName>
</protein>
<dbReference type="PROSITE" id="PS00624">
    <property type="entry name" value="GMC_OXRED_2"/>
    <property type="match status" value="1"/>
</dbReference>
<organism evidence="7 8">
    <name type="scientific">Nannochloropsis gaditana</name>
    <dbReference type="NCBI Taxonomy" id="72520"/>
    <lineage>
        <taxon>Eukaryota</taxon>
        <taxon>Sar</taxon>
        <taxon>Stramenopiles</taxon>
        <taxon>Ochrophyta</taxon>
        <taxon>Eustigmatophyceae</taxon>
        <taxon>Eustigmatales</taxon>
        <taxon>Monodopsidaceae</taxon>
        <taxon>Nannochloropsis</taxon>
    </lineage>
</organism>
<dbReference type="OrthoDB" id="269227at2759"/>
<dbReference type="GO" id="GO:0050660">
    <property type="term" value="F:flavin adenine dinucleotide binding"/>
    <property type="evidence" value="ECO:0007669"/>
    <property type="project" value="InterPro"/>
</dbReference>
<evidence type="ECO:0000313" key="7">
    <source>
        <dbReference type="EMBL" id="EWM27492.1"/>
    </source>
</evidence>
<dbReference type="AlphaFoldDB" id="W7TN63"/>
<dbReference type="SUPFAM" id="SSF54373">
    <property type="entry name" value="FAD-linked reductases, C-terminal domain"/>
    <property type="match status" value="1"/>
</dbReference>
<dbReference type="PANTHER" id="PTHR11552">
    <property type="entry name" value="GLUCOSE-METHANOL-CHOLINE GMC OXIDOREDUCTASE"/>
    <property type="match status" value="1"/>
</dbReference>
<feature type="domain" description="Glucose-methanol-choline oxidoreductase N-terminal" evidence="6">
    <location>
        <begin position="333"/>
        <end position="347"/>
    </location>
</feature>
<proteinExistence type="inferred from homology"/>
<comment type="caution">
    <text evidence="7">The sequence shown here is derived from an EMBL/GenBank/DDBJ whole genome shotgun (WGS) entry which is preliminary data.</text>
</comment>
<dbReference type="GO" id="GO:0008812">
    <property type="term" value="F:choline dehydrogenase activity"/>
    <property type="evidence" value="ECO:0007669"/>
    <property type="project" value="TreeGrafter"/>
</dbReference>
<dbReference type="InterPro" id="IPR000172">
    <property type="entry name" value="GMC_OxRdtase_N"/>
</dbReference>
<dbReference type="InterPro" id="IPR007867">
    <property type="entry name" value="GMC_OxRtase_C"/>
</dbReference>
<keyword evidence="3" id="KW-0285">Flavoprotein</keyword>
<evidence type="ECO:0000256" key="4">
    <source>
        <dbReference type="ARBA" id="ARBA00022827"/>
    </source>
</evidence>
<dbReference type="GO" id="GO:0019285">
    <property type="term" value="P:glycine betaine biosynthetic process from choline"/>
    <property type="evidence" value="ECO:0007669"/>
    <property type="project" value="TreeGrafter"/>
</dbReference>
<keyword evidence="4" id="KW-0274">FAD</keyword>